<sequence length="46" mass="5164">MVTARSWTLGAGAEKIGFNYLETLRQVRSDSAGCDPEYHCINQLFN</sequence>
<dbReference type="HOGENOM" id="CLU_3185963_0_0_10"/>
<evidence type="ECO:0000313" key="2">
    <source>
        <dbReference type="Proteomes" id="UP000027616"/>
    </source>
</evidence>
<proteinExistence type="predicted"/>
<reference evidence="1 2" key="1">
    <citation type="journal article" date="2015" name="Genome Announc.">
        <title>Complete Genome Sequence of the Novel Leech Symbiont Mucinivorans hirudinis M3T.</title>
        <authorList>
            <person name="Nelson M.C."/>
            <person name="Bomar L."/>
            <person name="Graf J."/>
        </authorList>
    </citation>
    <scope>NUCLEOTIDE SEQUENCE [LARGE SCALE GENOMIC DNA]</scope>
    <source>
        <strain evidence="2">M3</strain>
    </source>
</reference>
<dbReference type="EMBL" id="HG934468">
    <property type="protein sequence ID" value="CDN30322.1"/>
    <property type="molecule type" value="Genomic_DNA"/>
</dbReference>
<evidence type="ECO:0000313" key="1">
    <source>
        <dbReference type="EMBL" id="CDN30322.1"/>
    </source>
</evidence>
<name>A0A060R621_9BACT</name>
<dbReference type="Proteomes" id="UP000027616">
    <property type="component" value="Chromosome I"/>
</dbReference>
<dbReference type="KEGG" id="rbc:BN938_0216"/>
<organism evidence="1 2">
    <name type="scientific">Mucinivorans hirudinis</name>
    <dbReference type="NCBI Taxonomy" id="1433126"/>
    <lineage>
        <taxon>Bacteria</taxon>
        <taxon>Pseudomonadati</taxon>
        <taxon>Bacteroidota</taxon>
        <taxon>Bacteroidia</taxon>
        <taxon>Bacteroidales</taxon>
        <taxon>Rikenellaceae</taxon>
        <taxon>Mucinivorans</taxon>
    </lineage>
</organism>
<gene>
    <name evidence="1" type="ORF">BN938_0216</name>
</gene>
<dbReference type="AlphaFoldDB" id="A0A060R621"/>
<dbReference type="STRING" id="1433126.BN938_0216"/>
<accession>A0A060R621</accession>
<protein>
    <submittedName>
        <fullName evidence="1">Uncharacterized protein</fullName>
    </submittedName>
</protein>
<keyword evidence="2" id="KW-1185">Reference proteome</keyword>